<organism evidence="2 3">
    <name type="scientific">Streptomyces prasinus</name>
    <dbReference type="NCBI Taxonomy" id="67345"/>
    <lineage>
        <taxon>Bacteria</taxon>
        <taxon>Bacillati</taxon>
        <taxon>Actinomycetota</taxon>
        <taxon>Actinomycetes</taxon>
        <taxon>Kitasatosporales</taxon>
        <taxon>Streptomycetaceae</taxon>
        <taxon>Streptomyces</taxon>
    </lineage>
</organism>
<keyword evidence="3" id="KW-1185">Reference proteome</keyword>
<protein>
    <submittedName>
        <fullName evidence="2">Uncharacterized protein</fullName>
    </submittedName>
</protein>
<feature type="region of interest" description="Disordered" evidence="1">
    <location>
        <begin position="87"/>
        <end position="109"/>
    </location>
</feature>
<proteinExistence type="predicted"/>
<sequence>MGVALEVDGLAQEPVDVLLQVLLGFLPADERGFRIVGLRPDLQRSQAAGEVAGDAEQAHQVHVAALLGRSSSSGWLSSSSCRSLKISPVPGANAPDSQSGPPGLADEVADGTSACCGNRTAHCGRPAVCS</sequence>
<evidence type="ECO:0000256" key="1">
    <source>
        <dbReference type="SAM" id="MobiDB-lite"/>
    </source>
</evidence>
<dbReference type="Proteomes" id="UP000326041">
    <property type="component" value="Chromosome"/>
</dbReference>
<evidence type="ECO:0000313" key="2">
    <source>
        <dbReference type="EMBL" id="QEV04615.1"/>
    </source>
</evidence>
<accession>A0ABX6AS25</accession>
<name>A0ABX6AS25_9ACTN</name>
<reference evidence="2 3" key="1">
    <citation type="submission" date="2017-09" db="EMBL/GenBank/DDBJ databases">
        <authorList>
            <person name="Lee N."/>
            <person name="Cho B.-K."/>
        </authorList>
    </citation>
    <scope>NUCLEOTIDE SEQUENCE [LARGE SCALE GENOMIC DNA]</scope>
    <source>
        <strain evidence="2 3">ATCC 13879</strain>
    </source>
</reference>
<dbReference type="EMBL" id="CP023697">
    <property type="protein sequence ID" value="QEV04615.1"/>
    <property type="molecule type" value="Genomic_DNA"/>
</dbReference>
<evidence type="ECO:0000313" key="3">
    <source>
        <dbReference type="Proteomes" id="UP000326041"/>
    </source>
</evidence>
<gene>
    <name evidence="2" type="ORF">CP972_01750</name>
</gene>